<dbReference type="AlphaFoldDB" id="W2RJ83"/>
<feature type="region of interest" description="Disordered" evidence="1">
    <location>
        <begin position="1161"/>
        <end position="1212"/>
    </location>
</feature>
<dbReference type="eggNOG" id="ENOG502SP2Y">
    <property type="taxonomic scope" value="Eukaryota"/>
</dbReference>
<evidence type="ECO:0000313" key="3">
    <source>
        <dbReference type="Proteomes" id="UP000030752"/>
    </source>
</evidence>
<dbReference type="GeneID" id="19976148"/>
<dbReference type="InParanoid" id="W2RJ83"/>
<dbReference type="EMBL" id="KB822725">
    <property type="protein sequence ID" value="ETN36531.1"/>
    <property type="molecule type" value="Genomic_DNA"/>
</dbReference>
<evidence type="ECO:0000313" key="2">
    <source>
        <dbReference type="EMBL" id="ETN36531.1"/>
    </source>
</evidence>
<sequence length="1212" mass="135573">MAPPKKDSARPQPAFRDLDYNLIDASTIEQAVGGIGSQPNPPRNQNVVAVPRRITANPRTKSIQRLQLRFPPPPQQLLSLRQQVLYHIRQRLKSIQVDTSHLPDIVFAWALPKLNASAKDWNQLLLRPLTVSSEQLCTMFKLRKSAANYDLPADTTIFYVRVFTFGVGELLDVIQALIDERMGTQTKGYMLFEETAHLKDGDKVYVKYCGTSSTYSGHKRHEQDLYTPRQTFVSMFLQKALELYPEVVDSCEVYEFVEAEIVVPAKSDEIADVREQSLIALFGLPTLLNTSYGGIGPHVRFQDLDNDQFISLRTSLFPKLSHYSEVIQQYANQHPNSTGAGRYPINEDVRKAIVDSASARFVKDQNYTLMLTVGSDFPLNMRESLQPWWNGGFAAADVTIEVLNNFVRCELGHGTDFNYVKSMVDMCALPFVNLFPWTKKTMEDLKEALQMLRQYLQISRPLIVLTFSNLVSSAACTNFQHGTGYSVPNITQAAGIPVMGKYDEKMDVAADENCCVIVPCMHPGVLRYSTSTEDVIMRLLTKALSIAWVAMDGAVGLIPNSTTKKALCQDVINHVRAKTGPETEFGKEFKSLKEQYLQHHQDVYKLNKGQLGKFRKTGDKKTQEAIARVQKSSVKVAPADVIKRTAELATGEPEAEDESVRRVLDHGEVLVIQTARVRWRRALQQLYIVTDCGCAYGQPNPKERKVQVDSIAAIGLDHLMVDDLETTKQRFLNTARGQLFFFEANSLDAQLSTIPDLLAVFLSKHDPATNEPVLVDNADWRRNKLLCQIASADMQQWILDTFVNQGRRSTTTFEQNVLSLPDKMQVLLAEKDPSLAYRFRLQRQKEGKDVSVFEQNGQEVIIRPGRNVQHKASLNIRWAIEDLDYEIQDLPLPAGCSPLTVGEPRHLFFVPQGLDIRDGAGRSLGVSGDRAVTLPLQHLIAALADNPMADEFLELWSAVTGLSADDVLYADIQPMETLSVSCLPPEAFNTRQLPFETKHGLSIEKRVAELNKSLPFQPGDAAWLVNEFLEHYIPQEGVIDCGSRDHFPDSDPVWAHLTAFLQNPRYKNHPHLRNMVATTAAATGEGRGLNNETTKVVANLTVVVRVLRSSVEVKKAQSSVGQRKRKTMLHIGAARSHGAVIKLDAAPDTVPLLGDQAEFVDEDDDENDEGAADQGTLLAEGRRGKRRAVSDDEEEDDHEAQLARAKRGKRRA</sequence>
<name>W2RJ83_CYPE1</name>
<feature type="compositionally biased region" description="Acidic residues" evidence="1">
    <location>
        <begin position="1161"/>
        <end position="1171"/>
    </location>
</feature>
<gene>
    <name evidence="2" type="ORF">HMPREF1541_08809</name>
</gene>
<organism evidence="2 3">
    <name type="scientific">Cyphellophora europaea (strain CBS 101466)</name>
    <name type="common">Phialophora europaea</name>
    <dbReference type="NCBI Taxonomy" id="1220924"/>
    <lineage>
        <taxon>Eukaryota</taxon>
        <taxon>Fungi</taxon>
        <taxon>Dikarya</taxon>
        <taxon>Ascomycota</taxon>
        <taxon>Pezizomycotina</taxon>
        <taxon>Eurotiomycetes</taxon>
        <taxon>Chaetothyriomycetidae</taxon>
        <taxon>Chaetothyriales</taxon>
        <taxon>Cyphellophoraceae</taxon>
        <taxon>Cyphellophora</taxon>
    </lineage>
</organism>
<dbReference type="VEuPathDB" id="FungiDB:HMPREF1541_08809"/>
<evidence type="ECO:0000256" key="1">
    <source>
        <dbReference type="SAM" id="MobiDB-lite"/>
    </source>
</evidence>
<dbReference type="HOGENOM" id="CLU_264520_0_0_1"/>
<reference evidence="2 3" key="1">
    <citation type="submission" date="2013-03" db="EMBL/GenBank/DDBJ databases">
        <title>The Genome Sequence of Phialophora europaea CBS 101466.</title>
        <authorList>
            <consortium name="The Broad Institute Genomics Platform"/>
            <person name="Cuomo C."/>
            <person name="de Hoog S."/>
            <person name="Gorbushina A."/>
            <person name="Walker B."/>
            <person name="Young S.K."/>
            <person name="Zeng Q."/>
            <person name="Gargeya S."/>
            <person name="Fitzgerald M."/>
            <person name="Haas B."/>
            <person name="Abouelleil A."/>
            <person name="Allen A.W."/>
            <person name="Alvarado L."/>
            <person name="Arachchi H.M."/>
            <person name="Berlin A.M."/>
            <person name="Chapman S.B."/>
            <person name="Gainer-Dewar J."/>
            <person name="Goldberg J."/>
            <person name="Griggs A."/>
            <person name="Gujja S."/>
            <person name="Hansen M."/>
            <person name="Howarth C."/>
            <person name="Imamovic A."/>
            <person name="Ireland A."/>
            <person name="Larimer J."/>
            <person name="McCowan C."/>
            <person name="Murphy C."/>
            <person name="Pearson M."/>
            <person name="Poon T.W."/>
            <person name="Priest M."/>
            <person name="Roberts A."/>
            <person name="Saif S."/>
            <person name="Shea T."/>
            <person name="Sisk P."/>
            <person name="Sykes S."/>
            <person name="Wortman J."/>
            <person name="Nusbaum C."/>
            <person name="Birren B."/>
        </authorList>
    </citation>
    <scope>NUCLEOTIDE SEQUENCE [LARGE SCALE GENOMIC DNA]</scope>
    <source>
        <strain evidence="2 3">CBS 101466</strain>
    </source>
</reference>
<dbReference type="RefSeq" id="XP_008721349.1">
    <property type="nucleotide sequence ID" value="XM_008723127.1"/>
</dbReference>
<dbReference type="Proteomes" id="UP000030752">
    <property type="component" value="Unassembled WGS sequence"/>
</dbReference>
<keyword evidence="3" id="KW-1185">Reference proteome</keyword>
<dbReference type="OrthoDB" id="2269179at2759"/>
<proteinExistence type="predicted"/>
<protein>
    <submittedName>
        <fullName evidence="2">Uncharacterized protein</fullName>
    </submittedName>
</protein>
<accession>W2RJ83</accession>
<dbReference type="STRING" id="1220924.W2RJ83"/>